<dbReference type="RefSeq" id="WP_262096830.1">
    <property type="nucleotide sequence ID" value="NZ_JAOEGN010000015.1"/>
</dbReference>
<dbReference type="Proteomes" id="UP001209076">
    <property type="component" value="Unassembled WGS sequence"/>
</dbReference>
<accession>A0ABT2Q0N3</accession>
<protein>
    <submittedName>
        <fullName evidence="2">DUF898 family protein</fullName>
    </submittedName>
</protein>
<feature type="transmembrane region" description="Helical" evidence="1">
    <location>
        <begin position="12"/>
        <end position="38"/>
    </location>
</feature>
<name>A0ABT2Q0N3_9MOLU</name>
<dbReference type="InterPro" id="IPR010295">
    <property type="entry name" value="DUF898"/>
</dbReference>
<organism evidence="2 3">
    <name type="scientific">Paracholeplasma vituli</name>
    <dbReference type="NCBI Taxonomy" id="69473"/>
    <lineage>
        <taxon>Bacteria</taxon>
        <taxon>Bacillati</taxon>
        <taxon>Mycoplasmatota</taxon>
        <taxon>Mollicutes</taxon>
        <taxon>Acholeplasmatales</taxon>
        <taxon>Acholeplasmataceae</taxon>
        <taxon>Paracholeplasma</taxon>
    </lineage>
</organism>
<reference evidence="3" key="1">
    <citation type="submission" date="2023-07" db="EMBL/GenBank/DDBJ databases">
        <title>Novel Mycoplasma species identified in domestic and wild animals.</title>
        <authorList>
            <person name="Volokhov D.V."/>
            <person name="Furtak V.A."/>
            <person name="Zagorodnyaya T.A."/>
        </authorList>
    </citation>
    <scope>NUCLEOTIDE SEQUENCE [LARGE SCALE GENOMIC DNA]</scope>
    <source>
        <strain evidence="3">92-19</strain>
    </source>
</reference>
<keyword evidence="3" id="KW-1185">Reference proteome</keyword>
<evidence type="ECO:0000313" key="3">
    <source>
        <dbReference type="Proteomes" id="UP001209076"/>
    </source>
</evidence>
<proteinExistence type="predicted"/>
<evidence type="ECO:0000256" key="1">
    <source>
        <dbReference type="SAM" id="Phobius"/>
    </source>
</evidence>
<keyword evidence="1" id="KW-0812">Transmembrane</keyword>
<keyword evidence="1" id="KW-0472">Membrane</keyword>
<dbReference type="EMBL" id="JAOEGN010000015">
    <property type="protein sequence ID" value="MCU0105517.1"/>
    <property type="molecule type" value="Genomic_DNA"/>
</dbReference>
<gene>
    <name evidence="2" type="ORF">N7603_07580</name>
</gene>
<sequence length="102" mass="11692">MQKSEYTAGLFMTIVYNLVSSFIIVISLGILTPFAIVIKHQFVASNTYIEGKRLKFIGTGMGLFGQWIKWLLLTLITLGIYGFWVNLKMHQWVVRNTVFDEA</sequence>
<keyword evidence="1" id="KW-1133">Transmembrane helix</keyword>
<dbReference type="Pfam" id="PF05987">
    <property type="entry name" value="DUF898"/>
    <property type="match status" value="1"/>
</dbReference>
<feature type="transmembrane region" description="Helical" evidence="1">
    <location>
        <begin position="67"/>
        <end position="87"/>
    </location>
</feature>
<evidence type="ECO:0000313" key="2">
    <source>
        <dbReference type="EMBL" id="MCU0105517.1"/>
    </source>
</evidence>
<comment type="caution">
    <text evidence="2">The sequence shown here is derived from an EMBL/GenBank/DDBJ whole genome shotgun (WGS) entry which is preliminary data.</text>
</comment>